<comment type="caution">
    <text evidence="1">The sequence shown here is derived from an EMBL/GenBank/DDBJ whole genome shotgun (WGS) entry which is preliminary data.</text>
</comment>
<dbReference type="InterPro" id="IPR048012">
    <property type="entry name" value="BfmA-like_N"/>
</dbReference>
<evidence type="ECO:0000313" key="2">
    <source>
        <dbReference type="Proteomes" id="UP000261828"/>
    </source>
</evidence>
<sequence>MASYINIRFSKTVGERFRAFSRKMAPSHSKALTILLDAYALMEKGKVPDKSKSVQLLLERSDTNANRIIALLRKIENDQIKPMLGMLQVLFGYSSAQEGDGHKKGRSKKDQPKTETDFKKAFAVIDLKEEKLKLAADLEMARRDIHAVLSKKTEVVKPLMGQPYIKLLVSPEELEALITRYKPKR</sequence>
<reference evidence="1 2" key="1">
    <citation type="submission" date="2018-08" db="EMBL/GenBank/DDBJ databases">
        <title>Muricauda nanhaiensis sp. nov., isolated from seawater of the South China Sea.</title>
        <authorList>
            <person name="Dang Y."/>
        </authorList>
    </citation>
    <scope>NUCLEOTIDE SEQUENCE [LARGE SCALE GENOMIC DNA]</scope>
    <source>
        <strain evidence="1 2">SM1704</strain>
    </source>
</reference>
<accession>A0A371JLR4</accession>
<dbReference type="Proteomes" id="UP000261828">
    <property type="component" value="Unassembled WGS sequence"/>
</dbReference>
<dbReference type="NCBIfam" id="NF041200">
    <property type="entry name" value="mob_BfmA_Nterm"/>
    <property type="match status" value="1"/>
</dbReference>
<name>A0A371JLR4_9FLAO</name>
<protein>
    <submittedName>
        <fullName evidence="1">Uncharacterized protein</fullName>
    </submittedName>
</protein>
<dbReference type="EMBL" id="QTJX01000006">
    <property type="protein sequence ID" value="RDY57934.1"/>
    <property type="molecule type" value="Genomic_DNA"/>
</dbReference>
<dbReference type="AlphaFoldDB" id="A0A371JLR4"/>
<proteinExistence type="predicted"/>
<dbReference type="RefSeq" id="WP_116185779.1">
    <property type="nucleotide sequence ID" value="NZ_QTJX01000006.1"/>
</dbReference>
<keyword evidence="2" id="KW-1185">Reference proteome</keyword>
<dbReference type="OrthoDB" id="1441069at2"/>
<organism evidence="1 2">
    <name type="scientific">Flagellimonas nanhaiensis</name>
    <dbReference type="NCBI Taxonomy" id="2292706"/>
    <lineage>
        <taxon>Bacteria</taxon>
        <taxon>Pseudomonadati</taxon>
        <taxon>Bacteroidota</taxon>
        <taxon>Flavobacteriia</taxon>
        <taxon>Flavobacteriales</taxon>
        <taxon>Flavobacteriaceae</taxon>
        <taxon>Flagellimonas</taxon>
    </lineage>
</organism>
<gene>
    <name evidence="1" type="ORF">DX873_17465</name>
</gene>
<evidence type="ECO:0000313" key="1">
    <source>
        <dbReference type="EMBL" id="RDY57934.1"/>
    </source>
</evidence>